<gene>
    <name evidence="1" type="ORF">RPERSI_LOCUS856</name>
</gene>
<dbReference type="Proteomes" id="UP000789920">
    <property type="component" value="Unassembled WGS sequence"/>
</dbReference>
<keyword evidence="2" id="KW-1185">Reference proteome</keyword>
<comment type="caution">
    <text evidence="1">The sequence shown here is derived from an EMBL/GenBank/DDBJ whole genome shotgun (WGS) entry which is preliminary data.</text>
</comment>
<proteinExistence type="predicted"/>
<evidence type="ECO:0000313" key="2">
    <source>
        <dbReference type="Proteomes" id="UP000789920"/>
    </source>
</evidence>
<evidence type="ECO:0000313" key="1">
    <source>
        <dbReference type="EMBL" id="CAG8477932.1"/>
    </source>
</evidence>
<protein>
    <submittedName>
        <fullName evidence="1">17757_t:CDS:1</fullName>
    </submittedName>
</protein>
<organism evidence="1 2">
    <name type="scientific">Racocetra persica</name>
    <dbReference type="NCBI Taxonomy" id="160502"/>
    <lineage>
        <taxon>Eukaryota</taxon>
        <taxon>Fungi</taxon>
        <taxon>Fungi incertae sedis</taxon>
        <taxon>Mucoromycota</taxon>
        <taxon>Glomeromycotina</taxon>
        <taxon>Glomeromycetes</taxon>
        <taxon>Diversisporales</taxon>
        <taxon>Gigasporaceae</taxon>
        <taxon>Racocetra</taxon>
    </lineage>
</organism>
<sequence>MCVWADYSIRPPQVPTGSLTSLLTLDHKQSPVGFLDNVSWLCDVGISRSKIRSKSLPRAHGQSSVYKMWQSADSLKIQLDTLER</sequence>
<name>A0ACA9KJY4_9GLOM</name>
<reference evidence="1" key="1">
    <citation type="submission" date="2021-06" db="EMBL/GenBank/DDBJ databases">
        <authorList>
            <person name="Kallberg Y."/>
            <person name="Tangrot J."/>
            <person name="Rosling A."/>
        </authorList>
    </citation>
    <scope>NUCLEOTIDE SEQUENCE</scope>
    <source>
        <strain evidence="1">MA461A</strain>
    </source>
</reference>
<accession>A0ACA9KJY4</accession>
<dbReference type="EMBL" id="CAJVQC010000693">
    <property type="protein sequence ID" value="CAG8477932.1"/>
    <property type="molecule type" value="Genomic_DNA"/>
</dbReference>